<protein>
    <submittedName>
        <fullName evidence="1">Multiple sugar transport system substrate-binding protein</fullName>
    </submittedName>
</protein>
<dbReference type="PANTHER" id="PTHR43649:SF12">
    <property type="entry name" value="DIACETYLCHITOBIOSE BINDING PROTEIN DASA"/>
    <property type="match status" value="1"/>
</dbReference>
<dbReference type="InterPro" id="IPR006059">
    <property type="entry name" value="SBP"/>
</dbReference>
<evidence type="ECO:0000313" key="2">
    <source>
        <dbReference type="Proteomes" id="UP000198636"/>
    </source>
</evidence>
<accession>A0A1G5L5T2</accession>
<dbReference type="SUPFAM" id="SSF53850">
    <property type="entry name" value="Periplasmic binding protein-like II"/>
    <property type="match status" value="1"/>
</dbReference>
<sequence length="417" mass="46621">MKKGFLFLLIVMITIAAVGCGKSKKNVIRFATWDSAEVLEVQRDIAKRFEELNPGVKVQVEAYADGYSQKLAAGFGAKNPPDVMYMWDFPTYSASLESLNQYMEEDQSFKAILADLFPGIINYSTIDNQIYGLPVGYTSHVIYYNKAIFDEAGIPYPTNDWTWDEFREIARKVSDPSVGRYGFAVPTQPDPYDFEQFLWTDGTAYIAPDGSTVDGYLNSEATINRMQFFADMIKEGSALGAQESISRAFRGGNVVIQESGIWPLAAHIEAIGEENLGIVGLPRASKTVPASSVINSSAISMAKDAKNKELAWEFIKFYSSPEAVKMRAKTDLPVLKSVADELGYNEDPFYAPFYQMLETAENNTPAFLLHPQYSRIAEEISNAIEKIFVDTINGETVNVREILNYAVEESKQYFTDK</sequence>
<dbReference type="CDD" id="cd13585">
    <property type="entry name" value="PBP2_TMBP_like"/>
    <property type="match status" value="1"/>
</dbReference>
<dbReference type="InterPro" id="IPR050490">
    <property type="entry name" value="Bact_solute-bd_prot1"/>
</dbReference>
<keyword evidence="2" id="KW-1185">Reference proteome</keyword>
<proteinExistence type="predicted"/>
<dbReference type="Gene3D" id="3.40.190.10">
    <property type="entry name" value="Periplasmic binding protein-like II"/>
    <property type="match status" value="1"/>
</dbReference>
<evidence type="ECO:0000313" key="1">
    <source>
        <dbReference type="EMBL" id="SCZ08227.1"/>
    </source>
</evidence>
<dbReference type="STRING" id="1120976.SAMN03080606_04096"/>
<dbReference type="PROSITE" id="PS51257">
    <property type="entry name" value="PROKAR_LIPOPROTEIN"/>
    <property type="match status" value="1"/>
</dbReference>
<dbReference type="AlphaFoldDB" id="A0A1G5L5T2"/>
<dbReference type="PANTHER" id="PTHR43649">
    <property type="entry name" value="ARABINOSE-BINDING PROTEIN-RELATED"/>
    <property type="match status" value="1"/>
</dbReference>
<dbReference type="Pfam" id="PF13416">
    <property type="entry name" value="SBP_bac_8"/>
    <property type="match status" value="1"/>
</dbReference>
<dbReference type="RefSeq" id="WP_091547343.1">
    <property type="nucleotide sequence ID" value="NZ_FMUS01000040.1"/>
</dbReference>
<dbReference type="Proteomes" id="UP000198636">
    <property type="component" value="Unassembled WGS sequence"/>
</dbReference>
<dbReference type="OrthoDB" id="383937at2"/>
<dbReference type="EMBL" id="FMUS01000040">
    <property type="protein sequence ID" value="SCZ08227.1"/>
    <property type="molecule type" value="Genomic_DNA"/>
</dbReference>
<keyword evidence="1" id="KW-0813">Transport</keyword>
<reference evidence="1 2" key="1">
    <citation type="submission" date="2016-10" db="EMBL/GenBank/DDBJ databases">
        <authorList>
            <person name="de Groot N.N."/>
        </authorList>
    </citation>
    <scope>NUCLEOTIDE SEQUENCE [LARGE SCALE GENOMIC DNA]</scope>
    <source>
        <strain evidence="1 2">DSM 18978</strain>
    </source>
</reference>
<name>A0A1G5L5T2_9FIRM</name>
<gene>
    <name evidence="1" type="ORF">SAMN03080606_04096</name>
</gene>
<organism evidence="1 2">
    <name type="scientific">Alkaliphilus peptidifermentans DSM 18978</name>
    <dbReference type="NCBI Taxonomy" id="1120976"/>
    <lineage>
        <taxon>Bacteria</taxon>
        <taxon>Bacillati</taxon>
        <taxon>Bacillota</taxon>
        <taxon>Clostridia</taxon>
        <taxon>Peptostreptococcales</taxon>
        <taxon>Natronincolaceae</taxon>
        <taxon>Alkaliphilus</taxon>
    </lineage>
</organism>
<keyword evidence="1" id="KW-0762">Sugar transport</keyword>